<feature type="compositionally biased region" description="Basic and acidic residues" evidence="1">
    <location>
        <begin position="248"/>
        <end position="275"/>
    </location>
</feature>
<feature type="region of interest" description="Disordered" evidence="1">
    <location>
        <begin position="200"/>
        <end position="275"/>
    </location>
</feature>
<accession>E2AT13</accession>
<proteinExistence type="predicted"/>
<feature type="compositionally biased region" description="Basic residues" evidence="1">
    <location>
        <begin position="31"/>
        <end position="45"/>
    </location>
</feature>
<dbReference type="AlphaFoldDB" id="E2AT13"/>
<sequence length="383" mass="42089">MRTYYGLDVVSARSRRAREIGARTGPSCRQQQRRRRQRRRRRRHSSTQDPTHSRFDGRLNASGVCQAAAPSRLRPPPFLLAVSPLPLSALSKPQSVSPSAPIAPSSSPPPLSPPPPPPPPPSTPPPPPPSPPPPPPAQRPHLPSPSARSSRSVAPHRVASRLVSSRLVSPQDTIVRLTIQPELIDRITDDRFVAVFAKSKPTRRRDDEAIILGPRRSARTTEGAATDRPVGRPLENKKKILQNSRLSPHLDRTKSADRREVNDSRLTRPPTETRTRQVVLRSCFGPPYANPLPVLFTIFALVSSDEDDDDDDDKRDRFGTVQEASGDNDETEVKTRLPSAFGSRPRPGTGTRLLGARSIKEVTVVGAAAYNRVSKIILLAFEG</sequence>
<evidence type="ECO:0000256" key="1">
    <source>
        <dbReference type="SAM" id="MobiDB-lite"/>
    </source>
</evidence>
<dbReference type="Proteomes" id="UP000000311">
    <property type="component" value="Unassembled WGS sequence"/>
</dbReference>
<evidence type="ECO:0000313" key="3">
    <source>
        <dbReference type="Proteomes" id="UP000000311"/>
    </source>
</evidence>
<feature type="compositionally biased region" description="Low complexity" evidence="1">
    <location>
        <begin position="90"/>
        <end position="105"/>
    </location>
</feature>
<reference evidence="2 3" key="1">
    <citation type="journal article" date="2010" name="Science">
        <title>Genomic comparison of the ants Camponotus floridanus and Harpegnathos saltator.</title>
        <authorList>
            <person name="Bonasio R."/>
            <person name="Zhang G."/>
            <person name="Ye C."/>
            <person name="Mutti N.S."/>
            <person name="Fang X."/>
            <person name="Qin N."/>
            <person name="Donahue G."/>
            <person name="Yang P."/>
            <person name="Li Q."/>
            <person name="Li C."/>
            <person name="Zhang P."/>
            <person name="Huang Z."/>
            <person name="Berger S.L."/>
            <person name="Reinberg D."/>
            <person name="Wang J."/>
            <person name="Liebig J."/>
        </authorList>
    </citation>
    <scope>NUCLEOTIDE SEQUENCE [LARGE SCALE GENOMIC DNA]</scope>
    <source>
        <strain evidence="3">C129</strain>
    </source>
</reference>
<dbReference type="STRING" id="104421.E2AT13"/>
<evidence type="ECO:0000313" key="2">
    <source>
        <dbReference type="EMBL" id="EFN63448.1"/>
    </source>
</evidence>
<dbReference type="InParanoid" id="E2AT13"/>
<feature type="compositionally biased region" description="Pro residues" evidence="1">
    <location>
        <begin position="106"/>
        <end position="138"/>
    </location>
</feature>
<keyword evidence="3" id="KW-1185">Reference proteome</keyword>
<feature type="region of interest" description="Disordered" evidence="1">
    <location>
        <begin position="13"/>
        <end position="60"/>
    </location>
</feature>
<dbReference type="PRINTS" id="PR01217">
    <property type="entry name" value="PRICHEXTENSN"/>
</dbReference>
<feature type="region of interest" description="Disordered" evidence="1">
    <location>
        <begin position="90"/>
        <end position="158"/>
    </location>
</feature>
<gene>
    <name evidence="2" type="ORF">EAG_04903</name>
</gene>
<name>E2AT13_CAMFO</name>
<organism evidence="3">
    <name type="scientific">Camponotus floridanus</name>
    <name type="common">Florida carpenter ant</name>
    <dbReference type="NCBI Taxonomy" id="104421"/>
    <lineage>
        <taxon>Eukaryota</taxon>
        <taxon>Metazoa</taxon>
        <taxon>Ecdysozoa</taxon>
        <taxon>Arthropoda</taxon>
        <taxon>Hexapoda</taxon>
        <taxon>Insecta</taxon>
        <taxon>Pterygota</taxon>
        <taxon>Neoptera</taxon>
        <taxon>Endopterygota</taxon>
        <taxon>Hymenoptera</taxon>
        <taxon>Apocrita</taxon>
        <taxon>Aculeata</taxon>
        <taxon>Formicoidea</taxon>
        <taxon>Formicidae</taxon>
        <taxon>Formicinae</taxon>
        <taxon>Camponotus</taxon>
    </lineage>
</organism>
<feature type="region of interest" description="Disordered" evidence="1">
    <location>
        <begin position="305"/>
        <end position="349"/>
    </location>
</feature>
<protein>
    <submittedName>
        <fullName evidence="2">Uncharacterized protein</fullName>
    </submittedName>
</protein>
<dbReference type="EMBL" id="GL442439">
    <property type="protein sequence ID" value="EFN63448.1"/>
    <property type="molecule type" value="Genomic_DNA"/>
</dbReference>
<feature type="compositionally biased region" description="Low complexity" evidence="1">
    <location>
        <begin position="139"/>
        <end position="158"/>
    </location>
</feature>